<reference evidence="8" key="1">
    <citation type="submission" date="2025-08" db="UniProtKB">
        <authorList>
            <consortium name="RefSeq"/>
        </authorList>
    </citation>
    <scope>IDENTIFICATION</scope>
</reference>
<dbReference type="Gene3D" id="1.10.1450.10">
    <property type="entry name" value="Tetraspanin"/>
    <property type="match status" value="1"/>
</dbReference>
<dbReference type="SUPFAM" id="SSF48652">
    <property type="entry name" value="Tetraspanin"/>
    <property type="match status" value="1"/>
</dbReference>
<comment type="subcellular location">
    <subcellularLocation>
        <location evidence="1">Membrane</location>
        <topology evidence="1">Multi-pass membrane protein</topology>
    </subcellularLocation>
</comment>
<dbReference type="GO" id="GO:0005886">
    <property type="term" value="C:plasma membrane"/>
    <property type="evidence" value="ECO:0007669"/>
    <property type="project" value="TreeGrafter"/>
</dbReference>
<dbReference type="PRINTS" id="PR00259">
    <property type="entry name" value="TMFOUR"/>
</dbReference>
<accession>A0A6J2VE13</accession>
<evidence type="ECO:0000256" key="3">
    <source>
        <dbReference type="ARBA" id="ARBA00022989"/>
    </source>
</evidence>
<dbReference type="InterPro" id="IPR018499">
    <property type="entry name" value="Tetraspanin/Peripherin"/>
</dbReference>
<keyword evidence="2 6" id="KW-0812">Transmembrane</keyword>
<feature type="transmembrane region" description="Helical" evidence="6">
    <location>
        <begin position="85"/>
        <end position="109"/>
    </location>
</feature>
<protein>
    <submittedName>
        <fullName evidence="8">CD82 antigen</fullName>
    </submittedName>
</protein>
<feature type="compositionally biased region" description="Polar residues" evidence="5">
    <location>
        <begin position="301"/>
        <end position="317"/>
    </location>
</feature>
<evidence type="ECO:0000313" key="7">
    <source>
        <dbReference type="Proteomes" id="UP000504632"/>
    </source>
</evidence>
<name>A0A6J2VE13_CHACN</name>
<keyword evidence="4 6" id="KW-0472">Membrane</keyword>
<feature type="compositionally biased region" description="Polar residues" evidence="5">
    <location>
        <begin position="260"/>
        <end position="270"/>
    </location>
</feature>
<proteinExistence type="predicted"/>
<sequence>MKAEDKLQILKFVFSLFNTLFVIVGLSIFGCAVWILFDATNFIHVVNSGEHLLIVAVGLFVIGLVVVIVSLIGCTGVHLENRCCIAFYMGFLVAVALGQLFVTFILLFYRNKIDEHLTETVEVIITEYGSNKTQTSWDLLDSLQHTGKCCGMNSPSDWQMNKYIQSLNKTEDMYPRSCFNTTCPGSESDLFWNCTEIYTAGCKVALSTWLNENVLVMVGMDIGLLLIEVLQCVLGIYTFRSIGQKSKEQLSKNLLNSMETDQQYDSSNDPNYDLGYDPHHNNPMEIYDQSYGQDDHEGDSQHYSQNHNQSNFQQYDPGQNYSQNYNQNNFQQYDPSQNYSQNYNQNNFQ</sequence>
<evidence type="ECO:0000256" key="2">
    <source>
        <dbReference type="ARBA" id="ARBA00022692"/>
    </source>
</evidence>
<dbReference type="InParanoid" id="A0A6J2VE13"/>
<dbReference type="PANTHER" id="PTHR19282">
    <property type="entry name" value="TETRASPANIN"/>
    <property type="match status" value="1"/>
</dbReference>
<dbReference type="OrthoDB" id="6361633at2759"/>
<dbReference type="PROSITE" id="PS51257">
    <property type="entry name" value="PROKAR_LIPOPROTEIN"/>
    <property type="match status" value="1"/>
</dbReference>
<dbReference type="Pfam" id="PF00335">
    <property type="entry name" value="Tetraspanin"/>
    <property type="match status" value="1"/>
</dbReference>
<gene>
    <name evidence="8" type="primary">si:ch73-139j3.4</name>
</gene>
<evidence type="ECO:0000256" key="6">
    <source>
        <dbReference type="SAM" id="Phobius"/>
    </source>
</evidence>
<evidence type="ECO:0000256" key="4">
    <source>
        <dbReference type="ARBA" id="ARBA00023136"/>
    </source>
</evidence>
<feature type="transmembrane region" description="Helical" evidence="6">
    <location>
        <begin position="12"/>
        <end position="37"/>
    </location>
</feature>
<dbReference type="Proteomes" id="UP000504632">
    <property type="component" value="Chromosome 1"/>
</dbReference>
<dbReference type="GeneID" id="115811421"/>
<feature type="transmembrane region" description="Helical" evidence="6">
    <location>
        <begin position="52"/>
        <end position="73"/>
    </location>
</feature>
<evidence type="ECO:0000256" key="1">
    <source>
        <dbReference type="ARBA" id="ARBA00004141"/>
    </source>
</evidence>
<dbReference type="PANTHER" id="PTHR19282:SF527">
    <property type="entry name" value="TETRASPANIN"/>
    <property type="match status" value="1"/>
</dbReference>
<feature type="compositionally biased region" description="Low complexity" evidence="5">
    <location>
        <begin position="319"/>
        <end position="349"/>
    </location>
</feature>
<feature type="transmembrane region" description="Helical" evidence="6">
    <location>
        <begin position="214"/>
        <end position="239"/>
    </location>
</feature>
<evidence type="ECO:0000313" key="8">
    <source>
        <dbReference type="RefSeq" id="XP_030629466.1"/>
    </source>
</evidence>
<dbReference type="InterPro" id="IPR008952">
    <property type="entry name" value="Tetraspanin_EC2_sf"/>
</dbReference>
<keyword evidence="3 6" id="KW-1133">Transmembrane helix</keyword>
<dbReference type="RefSeq" id="XP_030629466.1">
    <property type="nucleotide sequence ID" value="XM_030773606.1"/>
</dbReference>
<feature type="region of interest" description="Disordered" evidence="5">
    <location>
        <begin position="260"/>
        <end position="349"/>
    </location>
</feature>
<organism evidence="7 8">
    <name type="scientific">Chanos chanos</name>
    <name type="common">Milkfish</name>
    <name type="synonym">Mugil chanos</name>
    <dbReference type="NCBI Taxonomy" id="29144"/>
    <lineage>
        <taxon>Eukaryota</taxon>
        <taxon>Metazoa</taxon>
        <taxon>Chordata</taxon>
        <taxon>Craniata</taxon>
        <taxon>Vertebrata</taxon>
        <taxon>Euteleostomi</taxon>
        <taxon>Actinopterygii</taxon>
        <taxon>Neopterygii</taxon>
        <taxon>Teleostei</taxon>
        <taxon>Ostariophysi</taxon>
        <taxon>Gonorynchiformes</taxon>
        <taxon>Chanidae</taxon>
        <taxon>Chanos</taxon>
    </lineage>
</organism>
<dbReference type="AlphaFoldDB" id="A0A6J2VE13"/>
<keyword evidence="7" id="KW-1185">Reference proteome</keyword>
<evidence type="ECO:0000256" key="5">
    <source>
        <dbReference type="SAM" id="MobiDB-lite"/>
    </source>
</evidence>